<evidence type="ECO:0000259" key="1">
    <source>
        <dbReference type="PROSITE" id="PS50994"/>
    </source>
</evidence>
<dbReference type="InterPro" id="IPR058913">
    <property type="entry name" value="Integrase_dom_put"/>
</dbReference>
<dbReference type="Gene3D" id="3.30.420.10">
    <property type="entry name" value="Ribonuclease H-like superfamily/Ribonuclease H"/>
    <property type="match status" value="1"/>
</dbReference>
<sequence length="354" mass="41470">MNREKMPSIRDRYTTLSDEETKLIMMEINKDFPNSGIREMIAHLKRLEPPIILQRNRCQKLLAEIDPVGAAQRWAQVIKRRQYSVPSPNSLWHIDSNHALVRWGYVVFGQIDGFSRLVSQLNLSTDNKASSALFTFIKSVQDFGVPSRVRLDKGKEFNHVEHMMEVFNGERRGSCIRGRSVHNQRIERLWRDVYWKVLHKYYVIFYHMEDHNILDILNPIHMFSLQYVFSPRIQNALKNWQFAHNNHPVRTEKNNSPLQLWYQGSLKCYHQNSTAMNNLFRRDINEVNITVEEILDSYNLVEPDDIKVVVPRYVAPLTPTQLSNLHQQINASAQSDGIDIYGNVVRYIEACCSM</sequence>
<proteinExistence type="predicted"/>
<dbReference type="EnsemblMetazoa" id="CLYHEMT009615.1">
    <property type="protein sequence ID" value="CLYHEMP009615.1"/>
    <property type="gene ID" value="CLYHEMG009615"/>
</dbReference>
<dbReference type="PANTHER" id="PTHR46791:SF5">
    <property type="entry name" value="CLR5 DOMAIN-CONTAINING PROTEIN-RELATED"/>
    <property type="match status" value="1"/>
</dbReference>
<accession>A0A7M5VFC0</accession>
<dbReference type="EnsemblMetazoa" id="CLYHEMT009615.3">
    <property type="protein sequence ID" value="CLYHEMP009615.3"/>
    <property type="gene ID" value="CLYHEMG009615"/>
</dbReference>
<dbReference type="GO" id="GO:0015074">
    <property type="term" value="P:DNA integration"/>
    <property type="evidence" value="ECO:0007669"/>
    <property type="project" value="InterPro"/>
</dbReference>
<dbReference type="RefSeq" id="XP_066931344.1">
    <property type="nucleotide sequence ID" value="XM_067075243.1"/>
</dbReference>
<dbReference type="GeneID" id="136819074"/>
<dbReference type="InterPro" id="IPR012337">
    <property type="entry name" value="RNaseH-like_sf"/>
</dbReference>
<dbReference type="GO" id="GO:0003676">
    <property type="term" value="F:nucleic acid binding"/>
    <property type="evidence" value="ECO:0007669"/>
    <property type="project" value="InterPro"/>
</dbReference>
<name>A0A7M5VFC0_9CNID</name>
<dbReference type="SUPFAM" id="SSF53098">
    <property type="entry name" value="Ribonuclease H-like"/>
    <property type="match status" value="1"/>
</dbReference>
<feature type="domain" description="Integrase catalytic" evidence="1">
    <location>
        <begin position="84"/>
        <end position="265"/>
    </location>
</feature>
<dbReference type="InterPro" id="IPR036397">
    <property type="entry name" value="RNaseH_sf"/>
</dbReference>
<organism evidence="2 3">
    <name type="scientific">Clytia hemisphaerica</name>
    <dbReference type="NCBI Taxonomy" id="252671"/>
    <lineage>
        <taxon>Eukaryota</taxon>
        <taxon>Metazoa</taxon>
        <taxon>Cnidaria</taxon>
        <taxon>Hydrozoa</taxon>
        <taxon>Hydroidolina</taxon>
        <taxon>Leptothecata</taxon>
        <taxon>Obeliida</taxon>
        <taxon>Clytiidae</taxon>
        <taxon>Clytia</taxon>
    </lineage>
</organism>
<reference evidence="2" key="1">
    <citation type="submission" date="2021-01" db="UniProtKB">
        <authorList>
            <consortium name="EnsemblMetazoa"/>
        </authorList>
    </citation>
    <scope>IDENTIFICATION</scope>
</reference>
<evidence type="ECO:0000313" key="3">
    <source>
        <dbReference type="Proteomes" id="UP000594262"/>
    </source>
</evidence>
<dbReference type="InterPro" id="IPR001584">
    <property type="entry name" value="Integrase_cat-core"/>
</dbReference>
<protein>
    <recommendedName>
        <fullName evidence="1">Integrase catalytic domain-containing protein</fullName>
    </recommendedName>
</protein>
<dbReference type="Proteomes" id="UP000594262">
    <property type="component" value="Unplaced"/>
</dbReference>
<dbReference type="Pfam" id="PF24764">
    <property type="entry name" value="rva_4"/>
    <property type="match status" value="1"/>
</dbReference>
<dbReference type="PANTHER" id="PTHR46791">
    <property type="entry name" value="EXPRESSED PROTEIN"/>
    <property type="match status" value="1"/>
</dbReference>
<evidence type="ECO:0000313" key="2">
    <source>
        <dbReference type="EnsemblMetazoa" id="CLYHEMP009615.5"/>
    </source>
</evidence>
<dbReference type="AlphaFoldDB" id="A0A7M5VFC0"/>
<dbReference type="EnsemblMetazoa" id="CLYHEMT009615.5">
    <property type="protein sequence ID" value="CLYHEMP009615.5"/>
    <property type="gene ID" value="CLYHEMG009615"/>
</dbReference>
<keyword evidence="3" id="KW-1185">Reference proteome</keyword>
<dbReference type="OrthoDB" id="6285084at2759"/>
<dbReference type="PROSITE" id="PS50994">
    <property type="entry name" value="INTEGRASE"/>
    <property type="match status" value="1"/>
</dbReference>